<dbReference type="AlphaFoldDB" id="A0A136WG40"/>
<sequence length="132" mass="14905">MSFSVDLGSLDALKKRQGLGVNGRIQQYIDQEVLRRMAPFTPFDTGALQNNVYVKNGEVVYTVAYARYLYYGKVMVSPSTGSTWAKSGEKKMRTQRSLQFKGAPMRGAYWFLRMKSQYSQEILKGAGKLIGK</sequence>
<organism evidence="1 2">
    <name type="scientific">Anaerotignum neopropionicum</name>
    <dbReference type="NCBI Taxonomy" id="36847"/>
    <lineage>
        <taxon>Bacteria</taxon>
        <taxon>Bacillati</taxon>
        <taxon>Bacillota</taxon>
        <taxon>Clostridia</taxon>
        <taxon>Lachnospirales</taxon>
        <taxon>Anaerotignaceae</taxon>
        <taxon>Anaerotignum</taxon>
    </lineage>
</organism>
<gene>
    <name evidence="1" type="ORF">CLNEO_07270</name>
</gene>
<dbReference type="STRING" id="36847.CLNEO_07270"/>
<dbReference type="Pfam" id="PF11114">
    <property type="entry name" value="Minor_capsid_2"/>
    <property type="match status" value="1"/>
</dbReference>
<evidence type="ECO:0000313" key="2">
    <source>
        <dbReference type="Proteomes" id="UP000070539"/>
    </source>
</evidence>
<name>A0A136WG40_9FIRM</name>
<reference evidence="1 2" key="1">
    <citation type="submission" date="2016-01" db="EMBL/GenBank/DDBJ databases">
        <title>Genome sequence of Clostridium neopropionicum X4, DSM-3847.</title>
        <authorList>
            <person name="Poehlein A."/>
            <person name="Beck M.H."/>
            <person name="Bengelsdorf F.R."/>
            <person name="Daniel R."/>
            <person name="Duerre P."/>
        </authorList>
    </citation>
    <scope>NUCLEOTIDE SEQUENCE [LARGE SCALE GENOMIC DNA]</scope>
    <source>
        <strain evidence="1 2">DSM-3847</strain>
    </source>
</reference>
<evidence type="ECO:0008006" key="3">
    <source>
        <dbReference type="Google" id="ProtNLM"/>
    </source>
</evidence>
<evidence type="ECO:0000313" key="1">
    <source>
        <dbReference type="EMBL" id="KXL53501.1"/>
    </source>
</evidence>
<keyword evidence="2" id="KW-1185">Reference proteome</keyword>
<proteinExistence type="predicted"/>
<dbReference type="InterPro" id="IPR021080">
    <property type="entry name" value="Minor_capsid_protein"/>
</dbReference>
<comment type="caution">
    <text evidence="1">The sequence shown here is derived from an EMBL/GenBank/DDBJ whole genome shotgun (WGS) entry which is preliminary data.</text>
</comment>
<dbReference type="Proteomes" id="UP000070539">
    <property type="component" value="Unassembled WGS sequence"/>
</dbReference>
<dbReference type="PATRIC" id="fig|36847.3.peg.870"/>
<dbReference type="EMBL" id="LRVM01000002">
    <property type="protein sequence ID" value="KXL53501.1"/>
    <property type="molecule type" value="Genomic_DNA"/>
</dbReference>
<dbReference type="OrthoDB" id="1846398at2"/>
<accession>A0A136WG40</accession>
<protein>
    <recommendedName>
        <fullName evidence="3">Minor capsid protein</fullName>
    </recommendedName>
</protein>
<dbReference type="RefSeq" id="WP_066084698.1">
    <property type="nucleotide sequence ID" value="NZ_LRVM01000002.1"/>
</dbReference>